<keyword evidence="2" id="KW-1185">Reference proteome</keyword>
<dbReference type="AlphaFoldDB" id="A0A4R5K8L1"/>
<dbReference type="OrthoDB" id="9854103at2"/>
<sequence>MMPPAVPFLEDSPMLENVPLVAPVGKEDHLNFWPRNWPVPQLWLGSLTISPVEILTDGVSADWIREATGRQLIDMASGSKSFINVVDELTEFDPAFEKDVQVIEARANEFFSLMGYPHYHLSLDLKTPKAWFVGETPSWKVTAVHPSDSD</sequence>
<dbReference type="RefSeq" id="WP_133206237.1">
    <property type="nucleotide sequence ID" value="NZ_SMRU01000031.1"/>
</dbReference>
<evidence type="ECO:0000313" key="2">
    <source>
        <dbReference type="Proteomes" id="UP000295511"/>
    </source>
</evidence>
<protein>
    <submittedName>
        <fullName evidence="1">Uncharacterized protein</fullName>
    </submittedName>
</protein>
<name>A0A4R5K8L1_9MICC</name>
<proteinExistence type="predicted"/>
<dbReference type="EMBL" id="SMRU01000031">
    <property type="protein sequence ID" value="TDF91279.1"/>
    <property type="molecule type" value="Genomic_DNA"/>
</dbReference>
<reference evidence="1 2" key="1">
    <citation type="submission" date="2019-03" db="EMBL/GenBank/DDBJ databases">
        <title>Whole genome sequence of Arthrobacter sp JH1-1.</title>
        <authorList>
            <person name="Trinh H.N."/>
        </authorList>
    </citation>
    <scope>NUCLEOTIDE SEQUENCE [LARGE SCALE GENOMIC DNA]</scope>
    <source>
        <strain evidence="1 2">JH1-1</strain>
    </source>
</reference>
<dbReference type="Proteomes" id="UP000295511">
    <property type="component" value="Unassembled WGS sequence"/>
</dbReference>
<accession>A0A4R5K8L1</accession>
<organism evidence="1 2">
    <name type="scientific">Arthrobacter terricola</name>
    <dbReference type="NCBI Taxonomy" id="2547396"/>
    <lineage>
        <taxon>Bacteria</taxon>
        <taxon>Bacillati</taxon>
        <taxon>Actinomycetota</taxon>
        <taxon>Actinomycetes</taxon>
        <taxon>Micrococcales</taxon>
        <taxon>Micrococcaceae</taxon>
        <taxon>Arthrobacter</taxon>
    </lineage>
</organism>
<gene>
    <name evidence="1" type="ORF">E1809_21195</name>
</gene>
<evidence type="ECO:0000313" key="1">
    <source>
        <dbReference type="EMBL" id="TDF91279.1"/>
    </source>
</evidence>
<comment type="caution">
    <text evidence="1">The sequence shown here is derived from an EMBL/GenBank/DDBJ whole genome shotgun (WGS) entry which is preliminary data.</text>
</comment>